<keyword evidence="1" id="KW-0808">Transferase</keyword>
<dbReference type="EMBL" id="JACYFC010000002">
    <property type="protein sequence ID" value="MBD5771129.1"/>
    <property type="molecule type" value="Genomic_DNA"/>
</dbReference>
<proteinExistence type="predicted"/>
<dbReference type="SUPFAM" id="SSF53756">
    <property type="entry name" value="UDP-Glycosyltransferase/glycogen phosphorylase"/>
    <property type="match status" value="1"/>
</dbReference>
<dbReference type="InterPro" id="IPR028098">
    <property type="entry name" value="Glyco_trans_4-like_N"/>
</dbReference>
<evidence type="ECO:0000313" key="5">
    <source>
        <dbReference type="Proteomes" id="UP000604161"/>
    </source>
</evidence>
<feature type="domain" description="Glycosyltransferase subfamily 4-like N-terminal" evidence="3">
    <location>
        <begin position="75"/>
        <end position="147"/>
    </location>
</feature>
<sequence>MKKNVVFDTRWLKSGGIGRFCKEMKSSNSLKKCRFLKGDLSDVFSIKDIYYLFKIILKNDFFITPGYNSPVFSKGKAIVTLHDLMHLKFPKYSSFKNKIYYNFIVKRAIKSAPLVFTVSEFTRKELAEWADIPLEKIAVVPNGVDHDYYHADVVPIARPRPYFFYIGNNKPHKNLISLIEAFSESSLQCEVDLLISCSPTKELNLLIDNLGLSSHVIFLSGIDEDELPNYYKGALATVVVTLYEGFCLPILESMAVGTPVITSNITAMPEVAGGAAILVDPYHIDSIKMALQSISNDKNLRLTLSEKGLIRAKEFSWDKSRMLWDKALLPILEGK</sequence>
<dbReference type="Pfam" id="PF00534">
    <property type="entry name" value="Glycos_transf_1"/>
    <property type="match status" value="1"/>
</dbReference>
<evidence type="ECO:0000256" key="1">
    <source>
        <dbReference type="ARBA" id="ARBA00022679"/>
    </source>
</evidence>
<dbReference type="PANTHER" id="PTHR46401:SF2">
    <property type="entry name" value="GLYCOSYLTRANSFERASE WBBK-RELATED"/>
    <property type="match status" value="1"/>
</dbReference>
<dbReference type="Gene3D" id="3.40.50.2000">
    <property type="entry name" value="Glycogen Phosphorylase B"/>
    <property type="match status" value="2"/>
</dbReference>
<dbReference type="CDD" id="cd03809">
    <property type="entry name" value="GT4_MtfB-like"/>
    <property type="match status" value="1"/>
</dbReference>
<keyword evidence="5" id="KW-1185">Reference proteome</keyword>
<accession>A0ABR8P056</accession>
<organism evidence="4 5">
    <name type="scientific">Marinomonas colpomeniae</name>
    <dbReference type="NCBI Taxonomy" id="2774408"/>
    <lineage>
        <taxon>Bacteria</taxon>
        <taxon>Pseudomonadati</taxon>
        <taxon>Pseudomonadota</taxon>
        <taxon>Gammaproteobacteria</taxon>
        <taxon>Oceanospirillales</taxon>
        <taxon>Oceanospirillaceae</taxon>
        <taxon>Marinomonas</taxon>
    </lineage>
</organism>
<reference evidence="4 5" key="1">
    <citation type="submission" date="2020-09" db="EMBL/GenBank/DDBJ databases">
        <title>Marinomonas sp. nov., isolated from the cysticercosis algae of Qingdao, China.</title>
        <authorList>
            <person name="Sun X."/>
        </authorList>
    </citation>
    <scope>NUCLEOTIDE SEQUENCE [LARGE SCALE GENOMIC DNA]</scope>
    <source>
        <strain evidence="4 5">SM2066</strain>
    </source>
</reference>
<dbReference type="RefSeq" id="WP_191594476.1">
    <property type="nucleotide sequence ID" value="NZ_JACYFC010000002.1"/>
</dbReference>
<comment type="caution">
    <text evidence="4">The sequence shown here is derived from an EMBL/GenBank/DDBJ whole genome shotgun (WGS) entry which is preliminary data.</text>
</comment>
<dbReference type="PANTHER" id="PTHR46401">
    <property type="entry name" value="GLYCOSYLTRANSFERASE WBBK-RELATED"/>
    <property type="match status" value="1"/>
</dbReference>
<dbReference type="InterPro" id="IPR001296">
    <property type="entry name" value="Glyco_trans_1"/>
</dbReference>
<gene>
    <name evidence="4" type="ORF">IF202_08685</name>
</gene>
<feature type="domain" description="Glycosyl transferase family 1" evidence="2">
    <location>
        <begin position="156"/>
        <end position="308"/>
    </location>
</feature>
<protein>
    <submittedName>
        <fullName evidence="4">Glycosyltransferase family 4 protein</fullName>
    </submittedName>
</protein>
<dbReference type="Pfam" id="PF13439">
    <property type="entry name" value="Glyco_transf_4"/>
    <property type="match status" value="1"/>
</dbReference>
<name>A0ABR8P056_9GAMM</name>
<evidence type="ECO:0000259" key="3">
    <source>
        <dbReference type="Pfam" id="PF13439"/>
    </source>
</evidence>
<evidence type="ECO:0000313" key="4">
    <source>
        <dbReference type="EMBL" id="MBD5771129.1"/>
    </source>
</evidence>
<evidence type="ECO:0000259" key="2">
    <source>
        <dbReference type="Pfam" id="PF00534"/>
    </source>
</evidence>
<dbReference type="Proteomes" id="UP000604161">
    <property type="component" value="Unassembled WGS sequence"/>
</dbReference>